<keyword evidence="3" id="KW-1185">Reference proteome</keyword>
<organism evidence="2 4">
    <name type="scientific">Legionella taurinensis</name>
    <dbReference type="NCBI Taxonomy" id="70611"/>
    <lineage>
        <taxon>Bacteria</taxon>
        <taxon>Pseudomonadati</taxon>
        <taxon>Pseudomonadota</taxon>
        <taxon>Gammaproteobacteria</taxon>
        <taxon>Legionellales</taxon>
        <taxon>Legionellaceae</taxon>
        <taxon>Legionella</taxon>
    </lineage>
</organism>
<reference evidence="2 4" key="2">
    <citation type="submission" date="2018-04" db="EMBL/GenBank/DDBJ databases">
        <title>Whole genome sequence comparison of clinical and drinking water Legionella pneumophila isolates.</title>
        <authorList>
            <person name="Garner E."/>
        </authorList>
    </citation>
    <scope>NUCLEOTIDE SEQUENCE [LARGE SCALE GENOMIC DNA]</scope>
    <source>
        <strain evidence="2 4">WH02</strain>
    </source>
</reference>
<name>A0AB38N0M1_9GAMM</name>
<dbReference type="Proteomes" id="UP000251035">
    <property type="component" value="Unassembled WGS sequence"/>
</dbReference>
<dbReference type="EMBL" id="QFGG01000019">
    <property type="protein sequence ID" value="TID39741.1"/>
    <property type="molecule type" value="Genomic_DNA"/>
</dbReference>
<evidence type="ECO:0000313" key="2">
    <source>
        <dbReference type="EMBL" id="TID39741.1"/>
    </source>
</evidence>
<dbReference type="Proteomes" id="UP000306421">
    <property type="component" value="Unassembled WGS sequence"/>
</dbReference>
<reference evidence="1 3" key="1">
    <citation type="submission" date="2018-04" db="EMBL/GenBank/DDBJ databases">
        <title>Whole genome sequence comparison of clinical and drinking water Legionella pneumophila isolates associated with the Flint Water Crisis.</title>
        <authorList>
            <person name="Garner E."/>
            <person name="Brown C."/>
            <person name="Schwake O."/>
            <person name="Coil D."/>
            <person name="Jospin G."/>
            <person name="Eisen J."/>
            <person name="Edwards M."/>
            <person name="Pruden A."/>
        </authorList>
    </citation>
    <scope>NUCLEOTIDE SEQUENCE [LARGE SCALE GENOMIC DNA]</scope>
    <source>
        <strain evidence="1 3">Genessee03</strain>
    </source>
</reference>
<dbReference type="EMBL" id="QCXM01000024">
    <property type="protein sequence ID" value="PUT44480.1"/>
    <property type="molecule type" value="Genomic_DNA"/>
</dbReference>
<comment type="caution">
    <text evidence="2">The sequence shown here is derived from an EMBL/GenBank/DDBJ whole genome shotgun (WGS) entry which is preliminary data.</text>
</comment>
<sequence>MVDHVTIILEYKDNFWPKRRFLKETIKFKLDKHSMHNLNNAMMYDIQTEKGAKSHLPQEH</sequence>
<evidence type="ECO:0000313" key="3">
    <source>
        <dbReference type="Proteomes" id="UP000251035"/>
    </source>
</evidence>
<dbReference type="AlphaFoldDB" id="A0AB38N0M1"/>
<evidence type="ECO:0000313" key="1">
    <source>
        <dbReference type="EMBL" id="PUT44480.1"/>
    </source>
</evidence>
<protein>
    <submittedName>
        <fullName evidence="2">Uncharacterized protein</fullName>
    </submittedName>
</protein>
<proteinExistence type="predicted"/>
<accession>A0AB38N0M1</accession>
<evidence type="ECO:0000313" key="4">
    <source>
        <dbReference type="Proteomes" id="UP000306421"/>
    </source>
</evidence>
<gene>
    <name evidence="1" type="ORF">DB745_13925</name>
    <name evidence="2" type="ORF">DIZ81_13885</name>
</gene>